<dbReference type="GO" id="GO:0016705">
    <property type="term" value="F:oxidoreductase activity, acting on paired donors, with incorporation or reduction of molecular oxygen"/>
    <property type="evidence" value="ECO:0007669"/>
    <property type="project" value="InterPro"/>
</dbReference>
<dbReference type="SUPFAM" id="SSF48264">
    <property type="entry name" value="Cytochrome P450"/>
    <property type="match status" value="1"/>
</dbReference>
<dbReference type="Gene3D" id="1.10.630.10">
    <property type="entry name" value="Cytochrome P450"/>
    <property type="match status" value="1"/>
</dbReference>
<keyword evidence="4 6" id="KW-0408">Iron</keyword>
<dbReference type="GO" id="GO:0005506">
    <property type="term" value="F:iron ion binding"/>
    <property type="evidence" value="ECO:0007669"/>
    <property type="project" value="InterPro"/>
</dbReference>
<dbReference type="Pfam" id="PF00067">
    <property type="entry name" value="p450"/>
    <property type="match status" value="1"/>
</dbReference>
<evidence type="ECO:0000313" key="8">
    <source>
        <dbReference type="EMBL" id="OLN82432.1"/>
    </source>
</evidence>
<organism evidence="8 9">
    <name type="scientific">Colletotrichum chlorophyti</name>
    <dbReference type="NCBI Taxonomy" id="708187"/>
    <lineage>
        <taxon>Eukaryota</taxon>
        <taxon>Fungi</taxon>
        <taxon>Dikarya</taxon>
        <taxon>Ascomycota</taxon>
        <taxon>Pezizomycotina</taxon>
        <taxon>Sordariomycetes</taxon>
        <taxon>Hypocreomycetidae</taxon>
        <taxon>Glomerellales</taxon>
        <taxon>Glomerellaceae</taxon>
        <taxon>Colletotrichum</taxon>
    </lineage>
</organism>
<dbReference type="PRINTS" id="PR00465">
    <property type="entry name" value="EP450IV"/>
</dbReference>
<comment type="caution">
    <text evidence="8">The sequence shown here is derived from an EMBL/GenBank/DDBJ whole genome shotgun (WGS) entry which is preliminary data.</text>
</comment>
<dbReference type="OrthoDB" id="1470350at2759"/>
<proteinExistence type="inferred from homology"/>
<evidence type="ECO:0000256" key="4">
    <source>
        <dbReference type="ARBA" id="ARBA00023004"/>
    </source>
</evidence>
<dbReference type="GO" id="GO:0004497">
    <property type="term" value="F:monooxygenase activity"/>
    <property type="evidence" value="ECO:0007669"/>
    <property type="project" value="UniProtKB-KW"/>
</dbReference>
<evidence type="ECO:0000256" key="1">
    <source>
        <dbReference type="ARBA" id="ARBA00001971"/>
    </source>
</evidence>
<evidence type="ECO:0000256" key="3">
    <source>
        <dbReference type="ARBA" id="ARBA00022723"/>
    </source>
</evidence>
<evidence type="ECO:0000256" key="5">
    <source>
        <dbReference type="ARBA" id="ARBA00023033"/>
    </source>
</evidence>
<name>A0A1Q8RDJ3_9PEZI</name>
<keyword evidence="9" id="KW-1185">Reference proteome</keyword>
<keyword evidence="6 7" id="KW-0349">Heme</keyword>
<dbReference type="InterPro" id="IPR036396">
    <property type="entry name" value="Cyt_P450_sf"/>
</dbReference>
<reference evidence="8 9" key="1">
    <citation type="submission" date="2016-11" db="EMBL/GenBank/DDBJ databases">
        <title>Draft Genome Assembly of Colletotrichum chlorophyti a pathogen of herbaceous plants.</title>
        <authorList>
            <person name="Gan P."/>
            <person name="Narusaka M."/>
            <person name="Tsushima A."/>
            <person name="Narusaka Y."/>
            <person name="Takano Y."/>
            <person name="Shirasu K."/>
        </authorList>
    </citation>
    <scope>NUCLEOTIDE SEQUENCE [LARGE SCALE GENOMIC DNA]</scope>
    <source>
        <strain evidence="8 9">NTL11</strain>
    </source>
</reference>
<accession>A0A1Q8RDJ3</accession>
<dbReference type="PROSITE" id="PS00086">
    <property type="entry name" value="CYTOCHROME_P450"/>
    <property type="match status" value="1"/>
</dbReference>
<dbReference type="Proteomes" id="UP000186583">
    <property type="component" value="Unassembled WGS sequence"/>
</dbReference>
<keyword evidence="7" id="KW-0560">Oxidoreductase</keyword>
<dbReference type="InterPro" id="IPR001128">
    <property type="entry name" value="Cyt_P450"/>
</dbReference>
<keyword evidence="3 6" id="KW-0479">Metal-binding</keyword>
<dbReference type="InterPro" id="IPR053007">
    <property type="entry name" value="CYP450_monoxygenase_sec-met"/>
</dbReference>
<dbReference type="GO" id="GO:0020037">
    <property type="term" value="F:heme binding"/>
    <property type="evidence" value="ECO:0007669"/>
    <property type="project" value="InterPro"/>
</dbReference>
<evidence type="ECO:0000256" key="7">
    <source>
        <dbReference type="RuleBase" id="RU000461"/>
    </source>
</evidence>
<dbReference type="InterPro" id="IPR002403">
    <property type="entry name" value="Cyt_P450_E_grp-IV"/>
</dbReference>
<dbReference type="STRING" id="708187.A0A1Q8RDJ3"/>
<evidence type="ECO:0000256" key="2">
    <source>
        <dbReference type="ARBA" id="ARBA00010617"/>
    </source>
</evidence>
<gene>
    <name evidence="8" type="ORF">CCHL11_10223</name>
</gene>
<sequence>MNSREPPMLLPKVPIIGHLIGILYHKYKYHEQNYAKHQLSAYTLPILGGKLYVMSTPEMAWSVLRKRSLTFKPVLEAFAFKLVGVNGRGREIYQDPTYNAAFFTDIHRGLSGMSPMLAHISAQAGADIANFMNDLPQKELEVDDFFSWTRLIISRGITTSFFGRKNPWNDPKIMELFWLSFNDDIHKLLPGIASHLIAPDAVKARKTVQRAMEAYVEEGYHLEDDVPGLTKDRISLGRKFGMGTIDIATLEVGFVIAALVNTSATSYWLLTHILSQPNLVAKIREELFNVVTKEEESSESDGGATGELHMKIHITKVKNKCPLLLSCFRETQRLLIVDNINREVVYDSKIKDGDKEYLVRKGERIQVPLCILHRNPEVWGDDSTSWVGDRFMAIGEDSIPPGFIPFGGGKHLCPGRYFATSQILGATTMILLSLDVCGTDDKPIEIPTAQIPWPTTGIGQPEPGSHMKVKVNRRKGWENVRWSVVD</sequence>
<keyword evidence="5 7" id="KW-0503">Monooxygenase</keyword>
<dbReference type="AlphaFoldDB" id="A0A1Q8RDJ3"/>
<protein>
    <submittedName>
        <fullName evidence="8">25-hydroxycholesterol 7-alpha-hydroxylase 4</fullName>
    </submittedName>
</protein>
<dbReference type="InterPro" id="IPR017972">
    <property type="entry name" value="Cyt_P450_CS"/>
</dbReference>
<comment type="cofactor">
    <cofactor evidence="1 6">
        <name>heme</name>
        <dbReference type="ChEBI" id="CHEBI:30413"/>
    </cofactor>
</comment>
<evidence type="ECO:0000256" key="6">
    <source>
        <dbReference type="PIRSR" id="PIRSR602403-1"/>
    </source>
</evidence>
<feature type="binding site" description="axial binding residue" evidence="6">
    <location>
        <position position="413"/>
    </location>
    <ligand>
        <name>heme</name>
        <dbReference type="ChEBI" id="CHEBI:30413"/>
    </ligand>
    <ligandPart>
        <name>Fe</name>
        <dbReference type="ChEBI" id="CHEBI:18248"/>
    </ligandPart>
</feature>
<dbReference type="PANTHER" id="PTHR47582:SF1">
    <property type="entry name" value="P450, PUTATIVE (EUROFUNG)-RELATED"/>
    <property type="match status" value="1"/>
</dbReference>
<comment type="similarity">
    <text evidence="2 7">Belongs to the cytochrome P450 family.</text>
</comment>
<dbReference type="EMBL" id="MPGH01000224">
    <property type="protein sequence ID" value="OLN82432.1"/>
    <property type="molecule type" value="Genomic_DNA"/>
</dbReference>
<dbReference type="CDD" id="cd11040">
    <property type="entry name" value="CYP7_CYP8-like"/>
    <property type="match status" value="1"/>
</dbReference>
<dbReference type="PANTHER" id="PTHR47582">
    <property type="entry name" value="P450, PUTATIVE (EUROFUNG)-RELATED"/>
    <property type="match status" value="1"/>
</dbReference>
<evidence type="ECO:0000313" key="9">
    <source>
        <dbReference type="Proteomes" id="UP000186583"/>
    </source>
</evidence>